<proteinExistence type="predicted"/>
<organism evidence="1 2">
    <name type="scientific">Candidatus Sulfuritelmatomonas gaucii</name>
    <dbReference type="NCBI Taxonomy" id="2043161"/>
    <lineage>
        <taxon>Bacteria</taxon>
        <taxon>Pseudomonadati</taxon>
        <taxon>Acidobacteriota</taxon>
        <taxon>Terriglobia</taxon>
        <taxon>Terriglobales</taxon>
        <taxon>Acidobacteriaceae</taxon>
        <taxon>Candidatus Sulfuritelmatomonas</taxon>
    </lineage>
</organism>
<dbReference type="Pfam" id="PF09969">
    <property type="entry name" value="DUF2203"/>
    <property type="match status" value="1"/>
</dbReference>
<evidence type="ECO:0000313" key="1">
    <source>
        <dbReference type="EMBL" id="SPE29094.1"/>
    </source>
</evidence>
<dbReference type="AlphaFoldDB" id="A0A2N9M0T2"/>
<dbReference type="Proteomes" id="UP000239735">
    <property type="component" value="Unassembled WGS sequence"/>
</dbReference>
<name>A0A2N9M0T2_9BACT</name>
<dbReference type="PIRSF" id="PIRSF016498">
    <property type="entry name" value="UCP016498"/>
    <property type="match status" value="1"/>
</dbReference>
<evidence type="ECO:0008006" key="3">
    <source>
        <dbReference type="Google" id="ProtNLM"/>
    </source>
</evidence>
<dbReference type="InterPro" id="IPR018699">
    <property type="entry name" value="DUF2203"/>
</dbReference>
<protein>
    <recommendedName>
        <fullName evidence="3">DUF2203 domain-containing protein</fullName>
    </recommendedName>
</protein>
<dbReference type="EMBL" id="OKRB01000130">
    <property type="protein sequence ID" value="SPE29094.1"/>
    <property type="molecule type" value="Genomic_DNA"/>
</dbReference>
<sequence>MKTFTLDEAQSLLPVLESLLKRAMEGRQSAEKVEAGLNSIAQRIYFSGGMRVNGSEIAKQRAELETLLKQIREIIAEIDAIGVQVKDLDSGLLDFPCRVDDEVVLLCWRMGEPAIEHWHTMEAGFQGRQPVDERFRRRAASGERPN</sequence>
<gene>
    <name evidence="1" type="ORF">SBA5_70161</name>
</gene>
<dbReference type="OrthoDB" id="9802910at2"/>
<evidence type="ECO:0000313" key="2">
    <source>
        <dbReference type="Proteomes" id="UP000239735"/>
    </source>
</evidence>
<accession>A0A2N9M0T2</accession>
<reference evidence="2" key="1">
    <citation type="submission" date="2018-02" db="EMBL/GenBank/DDBJ databases">
        <authorList>
            <person name="Hausmann B."/>
        </authorList>
    </citation>
    <scope>NUCLEOTIDE SEQUENCE [LARGE SCALE GENOMIC DNA]</scope>
    <source>
        <strain evidence="2">Peat soil MAG SbA5</strain>
    </source>
</reference>